<gene>
    <name evidence="6" type="ORF">ABID26_000627</name>
</gene>
<dbReference type="SUPFAM" id="SSF46785">
    <property type="entry name" value="Winged helix' DNA-binding domain"/>
    <property type="match status" value="1"/>
</dbReference>
<proteinExistence type="inferred from homology"/>
<organism evidence="6 7">
    <name type="scientific">Mesorhizobium shonense</name>
    <dbReference type="NCBI Taxonomy" id="1209948"/>
    <lineage>
        <taxon>Bacteria</taxon>
        <taxon>Pseudomonadati</taxon>
        <taxon>Pseudomonadota</taxon>
        <taxon>Alphaproteobacteria</taxon>
        <taxon>Hyphomicrobiales</taxon>
        <taxon>Phyllobacteriaceae</taxon>
        <taxon>Mesorhizobium</taxon>
    </lineage>
</organism>
<evidence type="ECO:0000259" key="5">
    <source>
        <dbReference type="PROSITE" id="PS50931"/>
    </source>
</evidence>
<evidence type="ECO:0000313" key="7">
    <source>
        <dbReference type="Proteomes" id="UP001549036"/>
    </source>
</evidence>
<keyword evidence="3 6" id="KW-0238">DNA-binding</keyword>
<dbReference type="Pfam" id="PF03466">
    <property type="entry name" value="LysR_substrate"/>
    <property type="match status" value="1"/>
</dbReference>
<comment type="similarity">
    <text evidence="1">Belongs to the LysR transcriptional regulatory family.</text>
</comment>
<dbReference type="InterPro" id="IPR036388">
    <property type="entry name" value="WH-like_DNA-bd_sf"/>
</dbReference>
<evidence type="ECO:0000313" key="6">
    <source>
        <dbReference type="EMBL" id="MET3591248.1"/>
    </source>
</evidence>
<comment type="caution">
    <text evidence="6">The sequence shown here is derived from an EMBL/GenBank/DDBJ whole genome shotgun (WGS) entry which is preliminary data.</text>
</comment>
<dbReference type="CDD" id="cd08414">
    <property type="entry name" value="PBP2_LTTR_aromatics_like"/>
    <property type="match status" value="1"/>
</dbReference>
<dbReference type="EMBL" id="JBEPLM010000001">
    <property type="protein sequence ID" value="MET3591248.1"/>
    <property type="molecule type" value="Genomic_DNA"/>
</dbReference>
<evidence type="ECO:0000256" key="2">
    <source>
        <dbReference type="ARBA" id="ARBA00023015"/>
    </source>
</evidence>
<feature type="domain" description="HTH lysR-type" evidence="5">
    <location>
        <begin position="18"/>
        <end position="73"/>
    </location>
</feature>
<protein>
    <submittedName>
        <fullName evidence="6">DNA-binding transcriptional LysR family regulator</fullName>
    </submittedName>
</protein>
<dbReference type="PROSITE" id="PS50931">
    <property type="entry name" value="HTH_LYSR"/>
    <property type="match status" value="1"/>
</dbReference>
<keyword evidence="4" id="KW-0804">Transcription</keyword>
<dbReference type="PANTHER" id="PTHR30346:SF0">
    <property type="entry name" value="HCA OPERON TRANSCRIPTIONAL ACTIVATOR HCAR"/>
    <property type="match status" value="1"/>
</dbReference>
<evidence type="ECO:0000256" key="3">
    <source>
        <dbReference type="ARBA" id="ARBA00023125"/>
    </source>
</evidence>
<dbReference type="InterPro" id="IPR036390">
    <property type="entry name" value="WH_DNA-bd_sf"/>
</dbReference>
<dbReference type="Pfam" id="PF00126">
    <property type="entry name" value="HTH_1"/>
    <property type="match status" value="1"/>
</dbReference>
<name>A0ABV2HKZ6_9HYPH</name>
<dbReference type="PANTHER" id="PTHR30346">
    <property type="entry name" value="TRANSCRIPTIONAL DUAL REGULATOR HCAR-RELATED"/>
    <property type="match status" value="1"/>
</dbReference>
<sequence length="320" mass="34963">MIVTTSAERPHDKNGNALRLLACALAAADCGSLRQAATALRVRESSVSRSVVKLEQLLEMQLFERDVRGVRLTEAGRAWTDVARIHYEGLQAVFRDARNSRDAKTLRIGLCAVGGGQFLKRLIDRFRKSYPNVSLAIEDILREQCLTAVCRRRFDIIFAPGFGEVTSCRAEMFWQERIFVLVPAGHSLAEKRVVTWADLAGMQLLAPVGTSGPLLDLPTLEGIVTDGCRPTVNMCQGGQASVIFNVQLGQGVTLAGESFARNVAFDATVWKPIDGRNGLCSIKAFWLETNPKRAVLRLIGLARKMANTIPGPAHSQSASC</sequence>
<dbReference type="Proteomes" id="UP001549036">
    <property type="component" value="Unassembled WGS sequence"/>
</dbReference>
<keyword evidence="2" id="KW-0805">Transcription regulation</keyword>
<dbReference type="GO" id="GO:0003677">
    <property type="term" value="F:DNA binding"/>
    <property type="evidence" value="ECO:0007669"/>
    <property type="project" value="UniProtKB-KW"/>
</dbReference>
<accession>A0ABV2HKZ6</accession>
<dbReference type="InterPro" id="IPR005119">
    <property type="entry name" value="LysR_subst-bd"/>
</dbReference>
<evidence type="ECO:0000256" key="4">
    <source>
        <dbReference type="ARBA" id="ARBA00023163"/>
    </source>
</evidence>
<dbReference type="Gene3D" id="1.10.10.10">
    <property type="entry name" value="Winged helix-like DNA-binding domain superfamily/Winged helix DNA-binding domain"/>
    <property type="match status" value="1"/>
</dbReference>
<dbReference type="Gene3D" id="3.40.190.10">
    <property type="entry name" value="Periplasmic binding protein-like II"/>
    <property type="match status" value="2"/>
</dbReference>
<dbReference type="SUPFAM" id="SSF53850">
    <property type="entry name" value="Periplasmic binding protein-like II"/>
    <property type="match status" value="1"/>
</dbReference>
<keyword evidence="7" id="KW-1185">Reference proteome</keyword>
<dbReference type="InterPro" id="IPR000847">
    <property type="entry name" value="LysR_HTH_N"/>
</dbReference>
<evidence type="ECO:0000256" key="1">
    <source>
        <dbReference type="ARBA" id="ARBA00009437"/>
    </source>
</evidence>
<dbReference type="RefSeq" id="WP_354413722.1">
    <property type="nucleotide sequence ID" value="NZ_JBEPLM010000001.1"/>
</dbReference>
<reference evidence="6 7" key="1">
    <citation type="submission" date="2024-06" db="EMBL/GenBank/DDBJ databases">
        <title>Genomic Encyclopedia of Type Strains, Phase IV (KMG-IV): sequencing the most valuable type-strain genomes for metagenomic binning, comparative biology and taxonomic classification.</title>
        <authorList>
            <person name="Goeker M."/>
        </authorList>
    </citation>
    <scope>NUCLEOTIDE SEQUENCE [LARGE SCALE GENOMIC DNA]</scope>
    <source>
        <strain evidence="6 7">DSM 29846</strain>
    </source>
</reference>